<gene>
    <name evidence="2" type="ORF">ADUPG1_013969</name>
</gene>
<proteinExistence type="predicted"/>
<evidence type="ECO:0000313" key="2">
    <source>
        <dbReference type="EMBL" id="GKT27689.1"/>
    </source>
</evidence>
<evidence type="ECO:0000256" key="1">
    <source>
        <dbReference type="SAM" id="MobiDB-lite"/>
    </source>
</evidence>
<organism evidence="2 3">
    <name type="scientific">Aduncisulcus paluster</name>
    <dbReference type="NCBI Taxonomy" id="2918883"/>
    <lineage>
        <taxon>Eukaryota</taxon>
        <taxon>Metamonada</taxon>
        <taxon>Carpediemonas-like organisms</taxon>
        <taxon>Aduncisulcus</taxon>
    </lineage>
</organism>
<evidence type="ECO:0000313" key="3">
    <source>
        <dbReference type="Proteomes" id="UP001057375"/>
    </source>
</evidence>
<comment type="caution">
    <text evidence="2">The sequence shown here is derived from an EMBL/GenBank/DDBJ whole genome shotgun (WGS) entry which is preliminary data.</text>
</comment>
<accession>A0ABQ5K528</accession>
<feature type="region of interest" description="Disordered" evidence="1">
    <location>
        <begin position="1"/>
        <end position="89"/>
    </location>
</feature>
<dbReference type="Proteomes" id="UP001057375">
    <property type="component" value="Unassembled WGS sequence"/>
</dbReference>
<protein>
    <submittedName>
        <fullName evidence="2">Uncharacterized protein</fullName>
    </submittedName>
</protein>
<feature type="compositionally biased region" description="Low complexity" evidence="1">
    <location>
        <begin position="39"/>
        <end position="58"/>
    </location>
</feature>
<reference evidence="2" key="1">
    <citation type="submission" date="2022-03" db="EMBL/GenBank/DDBJ databases">
        <title>Draft genome sequence of Aduncisulcus paluster, a free-living microaerophilic Fornicata.</title>
        <authorList>
            <person name="Yuyama I."/>
            <person name="Kume K."/>
            <person name="Tamura T."/>
            <person name="Inagaki Y."/>
            <person name="Hashimoto T."/>
        </authorList>
    </citation>
    <scope>NUCLEOTIDE SEQUENCE</scope>
    <source>
        <strain evidence="2">NY0171</strain>
    </source>
</reference>
<sequence length="110" mass="12229">MRVSSDDCGSRCSLSSDIPIDHPLDVQSGDPPTTPVYVPQASTTTTQQEPPSSITVPSPSVPQPTSHRHRMYLPDYNRSGASVPQPTSHRHCMYLPDYNRYLCLSKRESE</sequence>
<name>A0ABQ5K528_9EUKA</name>
<keyword evidence="3" id="KW-1185">Reference proteome</keyword>
<dbReference type="EMBL" id="BQXS01012763">
    <property type="protein sequence ID" value="GKT27689.1"/>
    <property type="molecule type" value="Genomic_DNA"/>
</dbReference>